<dbReference type="SUPFAM" id="SSF51230">
    <property type="entry name" value="Single hybrid motif"/>
    <property type="match status" value="1"/>
</dbReference>
<evidence type="ECO:0000256" key="3">
    <source>
        <dbReference type="ARBA" id="ARBA00012608"/>
    </source>
</evidence>
<dbReference type="PRINTS" id="PR00411">
    <property type="entry name" value="PNDRDTASEI"/>
</dbReference>
<feature type="binding site" evidence="14">
    <location>
        <position position="150"/>
    </location>
    <ligand>
        <name>FAD</name>
        <dbReference type="ChEBI" id="CHEBI:57692"/>
    </ligand>
</feature>
<evidence type="ECO:0000256" key="2">
    <source>
        <dbReference type="ARBA" id="ARBA00007532"/>
    </source>
</evidence>
<feature type="binding site" evidence="14">
    <location>
        <begin position="278"/>
        <end position="285"/>
    </location>
    <ligand>
        <name>NAD(+)</name>
        <dbReference type="ChEBI" id="CHEBI:57540"/>
    </ligand>
</feature>
<evidence type="ECO:0000313" key="22">
    <source>
        <dbReference type="Proteomes" id="UP000473681"/>
    </source>
</evidence>
<comment type="subcellular location">
    <subcellularLocation>
        <location evidence="1">Cytoplasm</location>
    </subcellularLocation>
</comment>
<evidence type="ECO:0000256" key="15">
    <source>
        <dbReference type="PIRSR" id="PIRSR000350-4"/>
    </source>
</evidence>
<dbReference type="InterPro" id="IPR000089">
    <property type="entry name" value="Biotin_lipoyl"/>
</dbReference>
<evidence type="ECO:0000256" key="14">
    <source>
        <dbReference type="PIRSR" id="PIRSR000350-3"/>
    </source>
</evidence>
<protein>
    <recommendedName>
        <fullName evidence="4 16">Dihydrolipoyl dehydrogenase</fullName>
        <ecNumber evidence="3 16">1.8.1.4</ecNumber>
    </recommendedName>
</protein>
<evidence type="ECO:0000256" key="4">
    <source>
        <dbReference type="ARBA" id="ARBA00016961"/>
    </source>
</evidence>
<dbReference type="SUPFAM" id="SSF51905">
    <property type="entry name" value="FAD/NAD(P)-binding domain"/>
    <property type="match status" value="1"/>
</dbReference>
<dbReference type="InterPro" id="IPR012999">
    <property type="entry name" value="Pyr_OxRdtase_I_AS"/>
</dbReference>
<dbReference type="GO" id="GO:0006103">
    <property type="term" value="P:2-oxoglutarate metabolic process"/>
    <property type="evidence" value="ECO:0007669"/>
    <property type="project" value="TreeGrafter"/>
</dbReference>
<dbReference type="EMBL" id="SWVK01000007">
    <property type="protein sequence ID" value="NFN34900.1"/>
    <property type="molecule type" value="Genomic_DNA"/>
</dbReference>
<evidence type="ECO:0000256" key="16">
    <source>
        <dbReference type="RuleBase" id="RU003692"/>
    </source>
</evidence>
<dbReference type="EC" id="1.8.1.4" evidence="3 16"/>
<dbReference type="PRINTS" id="PR00368">
    <property type="entry name" value="FADPNR"/>
</dbReference>
<evidence type="ECO:0000256" key="11">
    <source>
        <dbReference type="ARBA" id="ARBA00023284"/>
    </source>
</evidence>
<dbReference type="RefSeq" id="WP_053341778.1">
    <property type="nucleotide sequence ID" value="NZ_LFPA01000116.1"/>
</dbReference>
<dbReference type="Gene3D" id="3.50.50.60">
    <property type="entry name" value="FAD/NAD(P)-binding domain"/>
    <property type="match status" value="2"/>
</dbReference>
<keyword evidence="6 16" id="KW-0285">Flavoprotein</keyword>
<dbReference type="InterPro" id="IPR006258">
    <property type="entry name" value="Lipoamide_DH"/>
</dbReference>
<dbReference type="PIRSF" id="PIRSF000350">
    <property type="entry name" value="Mercury_reductase_MerA"/>
    <property type="match status" value="1"/>
</dbReference>
<dbReference type="InterPro" id="IPR050151">
    <property type="entry name" value="Class-I_Pyr_Nuc-Dis_Oxidored"/>
</dbReference>
<dbReference type="InterPro" id="IPR016156">
    <property type="entry name" value="FAD/NAD-linked_Rdtase_dimer_sf"/>
</dbReference>
<evidence type="ECO:0000313" key="23">
    <source>
        <dbReference type="Proteomes" id="UP000476820"/>
    </source>
</evidence>
<name>A0A0L9YBE9_CLOBO</name>
<evidence type="ECO:0000313" key="21">
    <source>
        <dbReference type="EMBL" id="NFN34900.1"/>
    </source>
</evidence>
<evidence type="ECO:0000256" key="5">
    <source>
        <dbReference type="ARBA" id="ARBA00022490"/>
    </source>
</evidence>
<dbReference type="OrthoDB" id="9807946at2"/>
<evidence type="ECO:0000259" key="18">
    <source>
        <dbReference type="Pfam" id="PF02852"/>
    </source>
</evidence>
<feature type="binding site" evidence="14">
    <location>
        <position position="411"/>
    </location>
    <ligand>
        <name>FAD</name>
        <dbReference type="ChEBI" id="CHEBI:57692"/>
    </ligand>
</feature>
<feature type="binding site" evidence="14">
    <location>
        <begin position="241"/>
        <end position="243"/>
    </location>
    <ligand>
        <name>FAD</name>
        <dbReference type="ChEBI" id="CHEBI:57692"/>
    </ligand>
</feature>
<evidence type="ECO:0000256" key="7">
    <source>
        <dbReference type="ARBA" id="ARBA00022827"/>
    </source>
</evidence>
<dbReference type="Proteomes" id="UP000476820">
    <property type="component" value="Unassembled WGS sequence"/>
</dbReference>
<keyword evidence="14" id="KW-0547">Nucleotide-binding</keyword>
<keyword evidence="10" id="KW-1015">Disulfide bond</keyword>
<feature type="domain" description="FAD/NAD(P)-binding" evidence="19">
    <location>
        <begin position="105"/>
        <end position="426"/>
    </location>
</feature>
<organism evidence="20 23">
    <name type="scientific">Clostridium botulinum</name>
    <dbReference type="NCBI Taxonomy" id="1491"/>
    <lineage>
        <taxon>Bacteria</taxon>
        <taxon>Bacillati</taxon>
        <taxon>Bacillota</taxon>
        <taxon>Clostridia</taxon>
        <taxon>Eubacteriales</taxon>
        <taxon>Clostridiaceae</taxon>
        <taxon>Clostridium</taxon>
    </lineage>
</organism>
<dbReference type="PANTHER" id="PTHR22912">
    <property type="entry name" value="DISULFIDE OXIDOREDUCTASE"/>
    <property type="match status" value="1"/>
</dbReference>
<comment type="caution">
    <text evidence="20">The sequence shown here is derived from an EMBL/GenBank/DDBJ whole genome shotgun (WGS) entry which is preliminary data.</text>
</comment>
<proteinExistence type="inferred from homology"/>
<accession>A0A0L9YBE9</accession>
<evidence type="ECO:0000259" key="19">
    <source>
        <dbReference type="Pfam" id="PF07992"/>
    </source>
</evidence>
<dbReference type="GO" id="GO:0004148">
    <property type="term" value="F:dihydrolipoyl dehydrogenase (NADH) activity"/>
    <property type="evidence" value="ECO:0007669"/>
    <property type="project" value="UniProtKB-EC"/>
</dbReference>
<feature type="disulfide bond" description="Redox-active" evidence="15">
    <location>
        <begin position="141"/>
        <end position="146"/>
    </location>
</feature>
<evidence type="ECO:0000256" key="1">
    <source>
        <dbReference type="ARBA" id="ARBA00004496"/>
    </source>
</evidence>
<evidence type="ECO:0000256" key="12">
    <source>
        <dbReference type="ARBA" id="ARBA00049187"/>
    </source>
</evidence>
<dbReference type="PANTHER" id="PTHR22912:SF217">
    <property type="entry name" value="DIHYDROLIPOYL DEHYDROGENASE"/>
    <property type="match status" value="1"/>
</dbReference>
<keyword evidence="7 14" id="KW-0274">FAD</keyword>
<dbReference type="Pfam" id="PF07992">
    <property type="entry name" value="Pyr_redox_2"/>
    <property type="match status" value="1"/>
</dbReference>
<keyword evidence="5" id="KW-0963">Cytoplasm</keyword>
<dbReference type="PROSITE" id="PS00076">
    <property type="entry name" value="PYRIDINE_REDOX_1"/>
    <property type="match status" value="1"/>
</dbReference>
<dbReference type="SUPFAM" id="SSF55424">
    <property type="entry name" value="FAD/NAD-linked reductases, dimerisation (C-terminal) domain"/>
    <property type="match status" value="1"/>
</dbReference>
<dbReference type="Gene3D" id="2.40.50.100">
    <property type="match status" value="1"/>
</dbReference>
<feature type="active site" description="Proton acceptor" evidence="13">
    <location>
        <position position="543"/>
    </location>
</feature>
<dbReference type="NCBIfam" id="TIGR01350">
    <property type="entry name" value="lipoamide_DH"/>
    <property type="match status" value="1"/>
</dbReference>
<dbReference type="GO" id="GO:0050660">
    <property type="term" value="F:flavin adenine dinucleotide binding"/>
    <property type="evidence" value="ECO:0007669"/>
    <property type="project" value="InterPro"/>
</dbReference>
<evidence type="ECO:0000256" key="6">
    <source>
        <dbReference type="ARBA" id="ARBA00022630"/>
    </source>
</evidence>
<keyword evidence="11 16" id="KW-0676">Redox-active center</keyword>
<comment type="catalytic activity">
    <reaction evidence="12 16">
        <text>N(6)-[(R)-dihydrolipoyl]-L-lysyl-[protein] + NAD(+) = N(6)-[(R)-lipoyl]-L-lysyl-[protein] + NADH + H(+)</text>
        <dbReference type="Rhea" id="RHEA:15045"/>
        <dbReference type="Rhea" id="RHEA-COMP:10474"/>
        <dbReference type="Rhea" id="RHEA-COMP:10475"/>
        <dbReference type="ChEBI" id="CHEBI:15378"/>
        <dbReference type="ChEBI" id="CHEBI:57540"/>
        <dbReference type="ChEBI" id="CHEBI:57945"/>
        <dbReference type="ChEBI" id="CHEBI:83099"/>
        <dbReference type="ChEBI" id="CHEBI:83100"/>
        <dbReference type="EC" id="1.8.1.4"/>
    </reaction>
</comment>
<evidence type="ECO:0000313" key="20">
    <source>
        <dbReference type="EMBL" id="NFF88971.1"/>
    </source>
</evidence>
<feature type="domain" description="Pyridine nucleotide-disulphide oxidoreductase dimerisation" evidence="18">
    <location>
        <begin position="445"/>
        <end position="553"/>
    </location>
</feature>
<dbReference type="InterPro" id="IPR001100">
    <property type="entry name" value="Pyr_nuc-diS_OxRdtase"/>
</dbReference>
<comment type="similarity">
    <text evidence="2 16">Belongs to the class-I pyridine nucleotide-disulfide oxidoreductase family.</text>
</comment>
<dbReference type="AlphaFoldDB" id="A0A0L9YBE9"/>
<keyword evidence="9 14" id="KW-0520">NAD</keyword>
<feature type="domain" description="Lipoyl-binding" evidence="17">
    <location>
        <begin position="14"/>
        <end position="72"/>
    </location>
</feature>
<comment type="miscellaneous">
    <text evidence="16">The active site is a redox-active disulfide bond.</text>
</comment>
<dbReference type="FunFam" id="3.30.390.30:FF:000001">
    <property type="entry name" value="Dihydrolipoyl dehydrogenase"/>
    <property type="match status" value="1"/>
</dbReference>
<dbReference type="Pfam" id="PF00364">
    <property type="entry name" value="Biotin_lipoyl"/>
    <property type="match status" value="1"/>
</dbReference>
<gene>
    <name evidence="20" type="primary">lpdA</name>
    <name evidence="20" type="ORF">FC774_14035</name>
    <name evidence="21" type="ORF">FDB51_07060</name>
</gene>
<dbReference type="InterPro" id="IPR004099">
    <property type="entry name" value="Pyr_nucl-diS_OxRdtase_dimer"/>
</dbReference>
<keyword evidence="8 16" id="KW-0560">Oxidoreductase</keyword>
<evidence type="ECO:0000256" key="13">
    <source>
        <dbReference type="PIRSR" id="PIRSR000350-2"/>
    </source>
</evidence>
<dbReference type="InterPro" id="IPR036188">
    <property type="entry name" value="FAD/NAD-bd_sf"/>
</dbReference>
<dbReference type="Proteomes" id="UP000473681">
    <property type="component" value="Unassembled WGS sequence"/>
</dbReference>
<dbReference type="Pfam" id="PF02852">
    <property type="entry name" value="Pyr_redox_dim"/>
    <property type="match status" value="1"/>
</dbReference>
<feature type="binding site" evidence="14">
    <location>
        <position position="301"/>
    </location>
    <ligand>
        <name>NAD(+)</name>
        <dbReference type="ChEBI" id="CHEBI:57540"/>
    </ligand>
</feature>
<dbReference type="CDD" id="cd06849">
    <property type="entry name" value="lipoyl_domain"/>
    <property type="match status" value="1"/>
</dbReference>
<evidence type="ECO:0000256" key="8">
    <source>
        <dbReference type="ARBA" id="ARBA00023002"/>
    </source>
</evidence>
<dbReference type="InterPro" id="IPR011053">
    <property type="entry name" value="Single_hybrid_motif"/>
</dbReference>
<sequence length="566" mass="61577">MDIKLEKLSGHNKSAKVGKISVFEGEQVKKGHVLMQLETSKGNTPFKATADFKIDKIKVSEGDDVEIGQTLFLATGENISSNSNTPKVDYFGSMLKGKKENVTADLTIIGGGPGGYVAAIYAAKKGLNTVIIERENLGGTCLNVGCIPTKAFVKSSEVFHNALNSEEFGFTADNLQVDMKKVVKRKDDVKERLVNGIEYLLEANGVRLIKGEASFLDNKNIIVKKGKDEYTIESKDIIIATGSKISKIDIKGIDMPFVLNSTTALSNEKLPESITIIGGGVIGMEFAFIYSNFGVKVNVVEYADRLLLMMDKDISEEIKDIANDKGINIYTSSKVTEIKKSEDGDAIVSFEKDGEEKLLVSENVLVAIGREPNIDGLNIENINLELNDNRRGIKVNSNLETNVEGVYAIGDVNNIMQLAHVASHQGMIAVDNILGQNKEMSYDHVPNVIFTVPEIASVGMNEDKCLKEELNIKISKFPYSANGKALTMGEEKGFIKIIKDINNNKIVGASIIGADASSLISTLTLIIKNNISEEKICETIFAHPTTGEVIHESVLGLSMGAIHNHE</sequence>
<dbReference type="EMBL" id="SWOV01000045">
    <property type="protein sequence ID" value="NFF88971.1"/>
    <property type="molecule type" value="Genomic_DNA"/>
</dbReference>
<feature type="binding site" evidence="14">
    <location>
        <position position="369"/>
    </location>
    <ligand>
        <name>NAD(+)</name>
        <dbReference type="ChEBI" id="CHEBI:57540"/>
    </ligand>
</feature>
<comment type="cofactor">
    <cofactor evidence="14 16">
        <name>FAD</name>
        <dbReference type="ChEBI" id="CHEBI:57692"/>
    </cofactor>
    <text evidence="14 16">Binds 1 FAD per subunit.</text>
</comment>
<dbReference type="InterPro" id="IPR023753">
    <property type="entry name" value="FAD/NAD-binding_dom"/>
</dbReference>
<evidence type="ECO:0000256" key="9">
    <source>
        <dbReference type="ARBA" id="ARBA00023027"/>
    </source>
</evidence>
<evidence type="ECO:0000256" key="10">
    <source>
        <dbReference type="ARBA" id="ARBA00023157"/>
    </source>
</evidence>
<reference evidence="22 23" key="1">
    <citation type="submission" date="2019-04" db="EMBL/GenBank/DDBJ databases">
        <title>Genome sequencing of Clostridium botulinum Groups I-IV and Clostridium butyricum.</title>
        <authorList>
            <person name="Brunt J."/>
            <person name="Van Vliet A.H.M."/>
            <person name="Stringer S.C."/>
            <person name="Carter A.T."/>
            <person name="Peck M.W."/>
        </authorList>
    </citation>
    <scope>NUCLEOTIDE SEQUENCE [LARGE SCALE GENOMIC DNA]</scope>
    <source>
        <strain evidence="20 23">1605</strain>
        <strain evidence="21 22">CB-K-33E</strain>
    </source>
</reference>
<evidence type="ECO:0000259" key="17">
    <source>
        <dbReference type="Pfam" id="PF00364"/>
    </source>
</evidence>
<dbReference type="GO" id="GO:0005737">
    <property type="term" value="C:cytoplasm"/>
    <property type="evidence" value="ECO:0007669"/>
    <property type="project" value="UniProtKB-SubCell"/>
</dbReference>
<dbReference type="Gene3D" id="3.30.390.30">
    <property type="match status" value="1"/>
</dbReference>